<reference evidence="1" key="1">
    <citation type="submission" date="2020-06" db="EMBL/GenBank/DDBJ databases">
        <authorList>
            <person name="Li T."/>
            <person name="Hu X."/>
            <person name="Zhang T."/>
            <person name="Song X."/>
            <person name="Zhang H."/>
            <person name="Dai N."/>
            <person name="Sheng W."/>
            <person name="Hou X."/>
            <person name="Wei L."/>
        </authorList>
    </citation>
    <scope>NUCLEOTIDE SEQUENCE</scope>
    <source>
        <strain evidence="1">K16</strain>
        <tissue evidence="1">Leaf</tissue>
    </source>
</reference>
<evidence type="ECO:0000313" key="1">
    <source>
        <dbReference type="EMBL" id="KAK4386049.1"/>
    </source>
</evidence>
<comment type="caution">
    <text evidence="1">The sequence shown here is derived from an EMBL/GenBank/DDBJ whole genome shotgun (WGS) entry which is preliminary data.</text>
</comment>
<gene>
    <name evidence="1" type="ORF">Sango_2475500</name>
</gene>
<dbReference type="EMBL" id="JACGWL010000015">
    <property type="protein sequence ID" value="KAK4386049.1"/>
    <property type="molecule type" value="Genomic_DNA"/>
</dbReference>
<name>A0AAE1W3R0_9LAMI</name>
<sequence length="216" mass="24398">MRTKCLITVLYGDNDLAGGRALWTSLVGLAQGIGADIWLVYRDCNAVLDENKMCGYFVDQIQVIEKLQQALLEKQSMLKQRAKMQLLKDGDACTKVAWGFVHFFEKLLGDREVKEAIFGISDDKALGPDGFTTAFYKQSWSVILEEVTRAIRLKTVLTKLIDSTQNPFVQGREISDNLLLAQELLVGYNQKQLPSRCVIKVDFTKAYESVEWNFCG</sequence>
<protein>
    <recommendedName>
        <fullName evidence="3">Reverse transcriptase domain-containing protein</fullName>
    </recommendedName>
</protein>
<dbReference type="PANTHER" id="PTHR46890">
    <property type="entry name" value="NON-LTR RETROLELEMENT REVERSE TRANSCRIPTASE-LIKE PROTEIN-RELATED"/>
    <property type="match status" value="1"/>
</dbReference>
<proteinExistence type="predicted"/>
<keyword evidence="2" id="KW-1185">Reference proteome</keyword>
<evidence type="ECO:0000313" key="2">
    <source>
        <dbReference type="Proteomes" id="UP001289374"/>
    </source>
</evidence>
<reference evidence="1" key="2">
    <citation type="journal article" date="2024" name="Plant">
        <title>Genomic evolution and insights into agronomic trait innovations of Sesamum species.</title>
        <authorList>
            <person name="Miao H."/>
            <person name="Wang L."/>
            <person name="Qu L."/>
            <person name="Liu H."/>
            <person name="Sun Y."/>
            <person name="Le M."/>
            <person name="Wang Q."/>
            <person name="Wei S."/>
            <person name="Zheng Y."/>
            <person name="Lin W."/>
            <person name="Duan Y."/>
            <person name="Cao H."/>
            <person name="Xiong S."/>
            <person name="Wang X."/>
            <person name="Wei L."/>
            <person name="Li C."/>
            <person name="Ma Q."/>
            <person name="Ju M."/>
            <person name="Zhao R."/>
            <person name="Li G."/>
            <person name="Mu C."/>
            <person name="Tian Q."/>
            <person name="Mei H."/>
            <person name="Zhang T."/>
            <person name="Gao T."/>
            <person name="Zhang H."/>
        </authorList>
    </citation>
    <scope>NUCLEOTIDE SEQUENCE</scope>
    <source>
        <strain evidence="1">K16</strain>
    </source>
</reference>
<dbReference type="Proteomes" id="UP001289374">
    <property type="component" value="Unassembled WGS sequence"/>
</dbReference>
<dbReference type="PANTHER" id="PTHR46890:SF48">
    <property type="entry name" value="RNA-DIRECTED DNA POLYMERASE"/>
    <property type="match status" value="1"/>
</dbReference>
<accession>A0AAE1W3R0</accession>
<evidence type="ECO:0008006" key="3">
    <source>
        <dbReference type="Google" id="ProtNLM"/>
    </source>
</evidence>
<organism evidence="1 2">
    <name type="scientific">Sesamum angolense</name>
    <dbReference type="NCBI Taxonomy" id="2727404"/>
    <lineage>
        <taxon>Eukaryota</taxon>
        <taxon>Viridiplantae</taxon>
        <taxon>Streptophyta</taxon>
        <taxon>Embryophyta</taxon>
        <taxon>Tracheophyta</taxon>
        <taxon>Spermatophyta</taxon>
        <taxon>Magnoliopsida</taxon>
        <taxon>eudicotyledons</taxon>
        <taxon>Gunneridae</taxon>
        <taxon>Pentapetalae</taxon>
        <taxon>asterids</taxon>
        <taxon>lamiids</taxon>
        <taxon>Lamiales</taxon>
        <taxon>Pedaliaceae</taxon>
        <taxon>Sesamum</taxon>
    </lineage>
</organism>
<dbReference type="InterPro" id="IPR052343">
    <property type="entry name" value="Retrotransposon-Effector_Assoc"/>
</dbReference>
<dbReference type="AlphaFoldDB" id="A0AAE1W3R0"/>